<dbReference type="InterPro" id="IPR018497">
    <property type="entry name" value="Peptidase_M13_C"/>
</dbReference>
<dbReference type="Gene3D" id="3.40.390.10">
    <property type="entry name" value="Collagenase (Catalytic Domain)"/>
    <property type="match status" value="1"/>
</dbReference>
<keyword evidence="4" id="KW-0479">Metal-binding</keyword>
<dbReference type="InterPro" id="IPR000718">
    <property type="entry name" value="Peptidase_M13"/>
</dbReference>
<dbReference type="Pfam" id="PF05649">
    <property type="entry name" value="Peptidase_M13_N"/>
    <property type="match status" value="1"/>
</dbReference>
<organism evidence="11 12">
    <name type="scientific">Fusarium agapanthi</name>
    <dbReference type="NCBI Taxonomy" id="1803897"/>
    <lineage>
        <taxon>Eukaryota</taxon>
        <taxon>Fungi</taxon>
        <taxon>Dikarya</taxon>
        <taxon>Ascomycota</taxon>
        <taxon>Pezizomycotina</taxon>
        <taxon>Sordariomycetes</taxon>
        <taxon>Hypocreomycetidae</taxon>
        <taxon>Hypocreales</taxon>
        <taxon>Nectriaceae</taxon>
        <taxon>Fusarium</taxon>
        <taxon>Fusarium fujikuroi species complex</taxon>
    </lineage>
</organism>
<sequence>MAPNAIGSNLCTSASCVHIASEILGSLALNYTEIDPCEDFEQYVCGNWAARHEIPAGDISTDGLTLAQENVASALRQILESPYPTGDDAGWITVNLTKEQSKADKEIFSMIQDTYQVCTNYSALEGEGLQTLHEVVKTVVDLYPATGNKTASNTTQHSVAMGKTLTFFESIGIQTFQRFIQKQKDTDPDAVQLTLFPLQPDELVLPATEQDLQEYIKIASQLLAVVHPSNISTTAAAKLITSVIELEGKLVAASALAEQNGPTSAIVSIDEAQKQFPGLNYEYVIEQLAPKNWKGDVQFIVPVYFNNASQIISETPTTILQGYFVWKAITSISIYIEDDLTNAYNDLVNNIRDRDPETTAPRWKRCINLMNYGVAWTQGSQITSQFIGPTGLTWILSRFFVDKHFSPEANELTSNLVQHIKDSFSERIESWDWATDEVKKASIEKVEAMQKIIGLPTFPDAVDPIALKEYYSEVKIQPSLALTALSFAKSKVKNNWATLGKPYNRGQFVLSTLTANAYNARTLNQIVLFAGFQQFPIYDVDFPSYLLYGGMGSVVGHEITHGFDNIGRSFDTIGNATQWWDEESIKAFEEKTKCFVEQYNNFTILAPNGTDVHVNGTLTLDENIADAGGVSSSYEAWKKWESEKGKARNLPGLQDFTHEQLFFIKWGQTWCSNVSPKLGLTLLEDDVHSPAPARVLLPLKNTNLSPAPLFPPSISVNAMAEAIGLVASVASLLDLALKLSNSLHNLQFQFRNAPYLIQALENETGAIRTVLACVETSICSAVTARLGGPGNSGILGDLTAEIGKGAAVLKDLGTFVDSLKNETSTLRRVKWVHKREKAAELIKELKEVRSRISELQLAYGNSSLARIELVLQDIQVMQRLHYAKTHSLGACLLDTRDQITIARDTTFQNQSDVTAALEALQNIPSKLPPEWGETISNQLATSINTMRPGVAKDNITDVSPHQSHKQQSTQAIFSPLQHSTLSLNLRLVQSQCSITCTCRCHASVASYRPWNTLPKKLQMIMGSVLFEYSSCPVSRTTCDLHSCSKSRLTRLTVRYGFPFWSFKYAIHILVEKVSANSLMFTLALRRKIPLEASRDNIIFQATIGNLDAVKRIVFENPTAILDVNHYGDSALCICISRLLPWELSSGKADILAQIHSEDRFGMTPLMYAIALGDAKAAEALMKAGASVHKKGPYGRNLVDYVAFLPTSTCTALLDLLLRAGADATTVYSSGWTLLHTAALHDNATMMDRLVHEGASFDLKGLDVDAIDAKGLTATDVFENRYDKTNGLMTAFYQLKDSIKLKSSHGTQDESKDEDIDEFFDAHEFLCYGRSC</sequence>
<keyword evidence="3" id="KW-0645">Protease</keyword>
<protein>
    <submittedName>
        <fullName evidence="11">Endothelin-converting enzyme 1</fullName>
    </submittedName>
</protein>
<evidence type="ECO:0000256" key="6">
    <source>
        <dbReference type="ARBA" id="ARBA00022833"/>
    </source>
</evidence>
<evidence type="ECO:0000259" key="9">
    <source>
        <dbReference type="Pfam" id="PF01431"/>
    </source>
</evidence>
<dbReference type="GO" id="GO:0046872">
    <property type="term" value="F:metal ion binding"/>
    <property type="evidence" value="ECO:0007669"/>
    <property type="project" value="UniProtKB-KW"/>
</dbReference>
<dbReference type="PANTHER" id="PTHR11733:SF167">
    <property type="entry name" value="FI17812P1-RELATED"/>
    <property type="match status" value="1"/>
</dbReference>
<dbReference type="GO" id="GO:0016485">
    <property type="term" value="P:protein processing"/>
    <property type="evidence" value="ECO:0007669"/>
    <property type="project" value="TreeGrafter"/>
</dbReference>
<dbReference type="InterPro" id="IPR024079">
    <property type="entry name" value="MetalloPept_cat_dom_sf"/>
</dbReference>
<dbReference type="Proteomes" id="UP000737391">
    <property type="component" value="Unassembled WGS sequence"/>
</dbReference>
<dbReference type="SUPFAM" id="SSF48403">
    <property type="entry name" value="Ankyrin repeat"/>
    <property type="match status" value="1"/>
</dbReference>
<dbReference type="SUPFAM" id="SSF55486">
    <property type="entry name" value="Metalloproteases ('zincins'), catalytic domain"/>
    <property type="match status" value="1"/>
</dbReference>
<reference evidence="11" key="1">
    <citation type="submission" date="2020-01" db="EMBL/GenBank/DDBJ databases">
        <title>Identification and distribution of gene clusters putatively required for synthesis of sphingolipid metabolism inhibitors in phylogenetically diverse species of the filamentous fungus Fusarium.</title>
        <authorList>
            <person name="Kim H.-S."/>
            <person name="Busman M."/>
            <person name="Brown D.W."/>
            <person name="Divon H."/>
            <person name="Uhlig S."/>
            <person name="Proctor R.H."/>
        </authorList>
    </citation>
    <scope>NUCLEOTIDE SEQUENCE</scope>
    <source>
        <strain evidence="11">NRRL 31653</strain>
    </source>
</reference>
<evidence type="ECO:0000256" key="5">
    <source>
        <dbReference type="ARBA" id="ARBA00022801"/>
    </source>
</evidence>
<keyword evidence="8" id="KW-0040">ANK repeat</keyword>
<dbReference type="GO" id="GO:0005886">
    <property type="term" value="C:plasma membrane"/>
    <property type="evidence" value="ECO:0007669"/>
    <property type="project" value="TreeGrafter"/>
</dbReference>
<evidence type="ECO:0000256" key="7">
    <source>
        <dbReference type="ARBA" id="ARBA00023049"/>
    </source>
</evidence>
<evidence type="ECO:0000256" key="4">
    <source>
        <dbReference type="ARBA" id="ARBA00022723"/>
    </source>
</evidence>
<dbReference type="Pfam" id="PF01431">
    <property type="entry name" value="Peptidase_M13"/>
    <property type="match status" value="1"/>
</dbReference>
<keyword evidence="12" id="KW-1185">Reference proteome</keyword>
<dbReference type="Gene3D" id="1.10.1380.10">
    <property type="entry name" value="Neutral endopeptidase , domain2"/>
    <property type="match status" value="1"/>
</dbReference>
<evidence type="ECO:0000256" key="8">
    <source>
        <dbReference type="PROSITE-ProRule" id="PRU00023"/>
    </source>
</evidence>
<feature type="repeat" description="ANK" evidence="8">
    <location>
        <begin position="1160"/>
        <end position="1192"/>
    </location>
</feature>
<dbReference type="OrthoDB" id="6475849at2759"/>
<evidence type="ECO:0000256" key="1">
    <source>
        <dbReference type="ARBA" id="ARBA00001947"/>
    </source>
</evidence>
<dbReference type="EMBL" id="LUFC02000816">
    <property type="protein sequence ID" value="KAF4494049.1"/>
    <property type="molecule type" value="Genomic_DNA"/>
</dbReference>
<gene>
    <name evidence="11" type="ORF">FAGAP_9815</name>
</gene>
<dbReference type="PROSITE" id="PS50297">
    <property type="entry name" value="ANK_REP_REGION"/>
    <property type="match status" value="2"/>
</dbReference>
<feature type="repeat" description="ANK" evidence="8">
    <location>
        <begin position="1229"/>
        <end position="1261"/>
    </location>
</feature>
<feature type="domain" description="Peptidase M13 C-terminal" evidence="9">
    <location>
        <begin position="516"/>
        <end position="702"/>
    </location>
</feature>
<feature type="domain" description="Peptidase M13 N-terminal" evidence="10">
    <location>
        <begin position="36"/>
        <end position="456"/>
    </location>
</feature>
<evidence type="ECO:0000256" key="3">
    <source>
        <dbReference type="ARBA" id="ARBA00022670"/>
    </source>
</evidence>
<evidence type="ECO:0000256" key="2">
    <source>
        <dbReference type="ARBA" id="ARBA00007357"/>
    </source>
</evidence>
<dbReference type="Gene3D" id="1.25.40.20">
    <property type="entry name" value="Ankyrin repeat-containing domain"/>
    <property type="match status" value="1"/>
</dbReference>
<dbReference type="GO" id="GO:0004222">
    <property type="term" value="F:metalloendopeptidase activity"/>
    <property type="evidence" value="ECO:0007669"/>
    <property type="project" value="InterPro"/>
</dbReference>
<keyword evidence="7" id="KW-0482">Metalloprotease</keyword>
<dbReference type="PRINTS" id="PR00786">
    <property type="entry name" value="NEPRILYSIN"/>
</dbReference>
<dbReference type="PROSITE" id="PS50088">
    <property type="entry name" value="ANK_REPEAT"/>
    <property type="match status" value="2"/>
</dbReference>
<dbReference type="PANTHER" id="PTHR11733">
    <property type="entry name" value="ZINC METALLOPROTEASE FAMILY M13 NEPRILYSIN-RELATED"/>
    <property type="match status" value="1"/>
</dbReference>
<evidence type="ECO:0000313" key="12">
    <source>
        <dbReference type="Proteomes" id="UP000737391"/>
    </source>
</evidence>
<dbReference type="CDD" id="cd08662">
    <property type="entry name" value="M13"/>
    <property type="match status" value="1"/>
</dbReference>
<dbReference type="InterPro" id="IPR002110">
    <property type="entry name" value="Ankyrin_rpt"/>
</dbReference>
<dbReference type="SMART" id="SM00248">
    <property type="entry name" value="ANK"/>
    <property type="match status" value="2"/>
</dbReference>
<keyword evidence="5" id="KW-0378">Hydrolase</keyword>
<name>A0A9P5B285_9HYPO</name>
<proteinExistence type="inferred from homology"/>
<evidence type="ECO:0000313" key="11">
    <source>
        <dbReference type="EMBL" id="KAF4494049.1"/>
    </source>
</evidence>
<comment type="similarity">
    <text evidence="2">Belongs to the peptidase M13 family.</text>
</comment>
<dbReference type="InterPro" id="IPR008753">
    <property type="entry name" value="Peptidase_M13_N"/>
</dbReference>
<keyword evidence="6" id="KW-0862">Zinc</keyword>
<comment type="caution">
    <text evidence="11">The sequence shown here is derived from an EMBL/GenBank/DDBJ whole genome shotgun (WGS) entry which is preliminary data.</text>
</comment>
<dbReference type="InterPro" id="IPR036770">
    <property type="entry name" value="Ankyrin_rpt-contain_sf"/>
</dbReference>
<dbReference type="Pfam" id="PF00023">
    <property type="entry name" value="Ank"/>
    <property type="match status" value="1"/>
</dbReference>
<comment type="cofactor">
    <cofactor evidence="1">
        <name>Zn(2+)</name>
        <dbReference type="ChEBI" id="CHEBI:29105"/>
    </cofactor>
</comment>
<accession>A0A9P5B285</accession>
<dbReference type="PROSITE" id="PS51885">
    <property type="entry name" value="NEPRILYSIN"/>
    <property type="match status" value="1"/>
</dbReference>
<dbReference type="InterPro" id="IPR042089">
    <property type="entry name" value="Peptidase_M13_dom_2"/>
</dbReference>
<evidence type="ECO:0000259" key="10">
    <source>
        <dbReference type="Pfam" id="PF05649"/>
    </source>
</evidence>